<sequence>MSISTFLASDLVPLRKRGVYQGIGNIAYGSGAMLGGVFGGILNDMSSWGWRLAFLVQVPIVLASAVLVYILVKVPPRVSNRSLVNRIDFTGSLLTISFLVVLLLGLNAGGNMVPWTHPLVLATLPLSAVLLAAFLWWESSRAKQPIVPVRLLLDRTVFTACITNLVSSMVMITASFYVPLYLQVLGHSATQAGLRLLASPLGVSISSVGCGLVMRKTGKYVGLGIVMQTVFLLSAVALNFLDENSPKWIPFVAMGLNGAGFGAMLTVTLLACIAAVEHSQQAVITAATYLFRSVGATVGVTVASTVYQNILNARLWERFGHLPGGPEEIERIRNDLSELGRLPEGWHDGVIRCFMEAFRGVWLTALGLALVGVITISLMKQHKLHSNLAREDRD</sequence>
<keyword evidence="4 6" id="KW-1133">Transmembrane helix</keyword>
<feature type="domain" description="Major facilitator superfamily (MFS) profile" evidence="7">
    <location>
        <begin position="1"/>
        <end position="384"/>
    </location>
</feature>
<dbReference type="AlphaFoldDB" id="A0AAJ0FEU0"/>
<keyword evidence="5 6" id="KW-0472">Membrane</keyword>
<evidence type="ECO:0000259" key="7">
    <source>
        <dbReference type="PROSITE" id="PS50850"/>
    </source>
</evidence>
<feature type="transmembrane region" description="Helical" evidence="6">
    <location>
        <begin position="48"/>
        <end position="72"/>
    </location>
</feature>
<feature type="transmembrane region" description="Helical" evidence="6">
    <location>
        <begin position="253"/>
        <end position="277"/>
    </location>
</feature>
<dbReference type="GO" id="GO:0000329">
    <property type="term" value="C:fungal-type vacuole membrane"/>
    <property type="evidence" value="ECO:0007669"/>
    <property type="project" value="TreeGrafter"/>
</dbReference>
<feature type="transmembrane region" description="Helical" evidence="6">
    <location>
        <begin position="157"/>
        <end position="180"/>
    </location>
</feature>
<evidence type="ECO:0000256" key="2">
    <source>
        <dbReference type="ARBA" id="ARBA00022448"/>
    </source>
</evidence>
<keyword evidence="3 6" id="KW-0812">Transmembrane</keyword>
<proteinExistence type="predicted"/>
<evidence type="ECO:0000313" key="9">
    <source>
        <dbReference type="Proteomes" id="UP001239445"/>
    </source>
</evidence>
<dbReference type="PANTHER" id="PTHR23501:SF191">
    <property type="entry name" value="VACUOLAR BASIC AMINO ACID TRANSPORTER 4"/>
    <property type="match status" value="1"/>
</dbReference>
<dbReference type="SUPFAM" id="SSF103473">
    <property type="entry name" value="MFS general substrate transporter"/>
    <property type="match status" value="1"/>
</dbReference>
<feature type="transmembrane region" description="Helical" evidence="6">
    <location>
        <begin position="360"/>
        <end position="379"/>
    </location>
</feature>
<name>A0AAJ0FEU0_9PEZI</name>
<feature type="transmembrane region" description="Helical" evidence="6">
    <location>
        <begin position="192"/>
        <end position="213"/>
    </location>
</feature>
<protein>
    <submittedName>
        <fullName evidence="8">Major facilitator superfamily domain-containing protein</fullName>
    </submittedName>
</protein>
<organism evidence="8 9">
    <name type="scientific">Echria macrotheca</name>
    <dbReference type="NCBI Taxonomy" id="438768"/>
    <lineage>
        <taxon>Eukaryota</taxon>
        <taxon>Fungi</taxon>
        <taxon>Dikarya</taxon>
        <taxon>Ascomycota</taxon>
        <taxon>Pezizomycotina</taxon>
        <taxon>Sordariomycetes</taxon>
        <taxon>Sordariomycetidae</taxon>
        <taxon>Sordariales</taxon>
        <taxon>Schizotheciaceae</taxon>
        <taxon>Echria</taxon>
    </lineage>
</organism>
<dbReference type="GO" id="GO:0015174">
    <property type="term" value="F:basic amino acid transmembrane transporter activity"/>
    <property type="evidence" value="ECO:0007669"/>
    <property type="project" value="TreeGrafter"/>
</dbReference>
<dbReference type="Pfam" id="PF07690">
    <property type="entry name" value="MFS_1"/>
    <property type="match status" value="1"/>
</dbReference>
<dbReference type="GO" id="GO:0012505">
    <property type="term" value="C:endomembrane system"/>
    <property type="evidence" value="ECO:0007669"/>
    <property type="project" value="UniProtKB-SubCell"/>
</dbReference>
<feature type="transmembrane region" description="Helical" evidence="6">
    <location>
        <begin position="93"/>
        <end position="113"/>
    </location>
</feature>
<evidence type="ECO:0000256" key="1">
    <source>
        <dbReference type="ARBA" id="ARBA00004127"/>
    </source>
</evidence>
<dbReference type="PANTHER" id="PTHR23501">
    <property type="entry name" value="MAJOR FACILITATOR SUPERFAMILY"/>
    <property type="match status" value="1"/>
</dbReference>
<keyword evidence="9" id="KW-1185">Reference proteome</keyword>
<feature type="transmembrane region" description="Helical" evidence="6">
    <location>
        <begin position="23"/>
        <end position="42"/>
    </location>
</feature>
<keyword evidence="2" id="KW-0813">Transport</keyword>
<feature type="transmembrane region" description="Helical" evidence="6">
    <location>
        <begin position="289"/>
        <end position="310"/>
    </location>
</feature>
<evidence type="ECO:0000256" key="4">
    <source>
        <dbReference type="ARBA" id="ARBA00022989"/>
    </source>
</evidence>
<dbReference type="EMBL" id="MU839827">
    <property type="protein sequence ID" value="KAK1760678.1"/>
    <property type="molecule type" value="Genomic_DNA"/>
</dbReference>
<dbReference type="PROSITE" id="PS50850">
    <property type="entry name" value="MFS"/>
    <property type="match status" value="1"/>
</dbReference>
<dbReference type="InterPro" id="IPR020846">
    <property type="entry name" value="MFS_dom"/>
</dbReference>
<dbReference type="Gene3D" id="1.20.1250.20">
    <property type="entry name" value="MFS general substrate transporter like domains"/>
    <property type="match status" value="2"/>
</dbReference>
<evidence type="ECO:0000256" key="6">
    <source>
        <dbReference type="SAM" id="Phobius"/>
    </source>
</evidence>
<dbReference type="InterPro" id="IPR036259">
    <property type="entry name" value="MFS_trans_sf"/>
</dbReference>
<evidence type="ECO:0000256" key="5">
    <source>
        <dbReference type="ARBA" id="ARBA00023136"/>
    </source>
</evidence>
<evidence type="ECO:0000256" key="3">
    <source>
        <dbReference type="ARBA" id="ARBA00022692"/>
    </source>
</evidence>
<feature type="transmembrane region" description="Helical" evidence="6">
    <location>
        <begin position="119"/>
        <end position="137"/>
    </location>
</feature>
<reference evidence="8" key="1">
    <citation type="submission" date="2023-06" db="EMBL/GenBank/DDBJ databases">
        <title>Genome-scale phylogeny and comparative genomics of the fungal order Sordariales.</title>
        <authorList>
            <consortium name="Lawrence Berkeley National Laboratory"/>
            <person name="Hensen N."/>
            <person name="Bonometti L."/>
            <person name="Westerberg I."/>
            <person name="Brannstrom I.O."/>
            <person name="Guillou S."/>
            <person name="Cros-Aarteil S."/>
            <person name="Calhoun S."/>
            <person name="Haridas S."/>
            <person name="Kuo A."/>
            <person name="Mondo S."/>
            <person name="Pangilinan J."/>
            <person name="Riley R."/>
            <person name="Labutti K."/>
            <person name="Andreopoulos B."/>
            <person name="Lipzen A."/>
            <person name="Chen C."/>
            <person name="Yanf M."/>
            <person name="Daum C."/>
            <person name="Ng V."/>
            <person name="Clum A."/>
            <person name="Steindorff A."/>
            <person name="Ohm R."/>
            <person name="Martin F."/>
            <person name="Silar P."/>
            <person name="Natvig D."/>
            <person name="Lalanne C."/>
            <person name="Gautier V."/>
            <person name="Ament-Velasquez S.L."/>
            <person name="Kruys A."/>
            <person name="Hutchinson M.I."/>
            <person name="Powell A.J."/>
            <person name="Barry K."/>
            <person name="Miller A.N."/>
            <person name="Grigoriev I.V."/>
            <person name="Debuchy R."/>
            <person name="Gladieux P."/>
            <person name="Thoren M.H."/>
            <person name="Johannesson H."/>
        </authorList>
    </citation>
    <scope>NUCLEOTIDE SEQUENCE</scope>
    <source>
        <strain evidence="8">PSN4</strain>
    </source>
</reference>
<dbReference type="Proteomes" id="UP001239445">
    <property type="component" value="Unassembled WGS sequence"/>
</dbReference>
<gene>
    <name evidence="8" type="ORF">QBC47DRAFT_367881</name>
</gene>
<comment type="subcellular location">
    <subcellularLocation>
        <location evidence="1">Endomembrane system</location>
        <topology evidence="1">Multi-pass membrane protein</topology>
    </subcellularLocation>
</comment>
<comment type="caution">
    <text evidence="8">The sequence shown here is derived from an EMBL/GenBank/DDBJ whole genome shotgun (WGS) entry which is preliminary data.</text>
</comment>
<feature type="transmembrane region" description="Helical" evidence="6">
    <location>
        <begin position="220"/>
        <end position="241"/>
    </location>
</feature>
<evidence type="ECO:0000313" key="8">
    <source>
        <dbReference type="EMBL" id="KAK1760678.1"/>
    </source>
</evidence>
<accession>A0AAJ0FEU0</accession>
<dbReference type="InterPro" id="IPR011701">
    <property type="entry name" value="MFS"/>
</dbReference>